<dbReference type="EMBL" id="JABXJJ020000030">
    <property type="protein sequence ID" value="MDI5972275.1"/>
    <property type="molecule type" value="Genomic_DNA"/>
</dbReference>
<evidence type="ECO:0000259" key="3">
    <source>
        <dbReference type="PROSITE" id="PS51186"/>
    </source>
</evidence>
<gene>
    <name evidence="4" type="ORF">POF43_028210</name>
    <name evidence="5" type="ORF">POF50_023550</name>
</gene>
<keyword evidence="2" id="KW-0012">Acyltransferase</keyword>
<evidence type="ECO:0000256" key="1">
    <source>
        <dbReference type="ARBA" id="ARBA00022679"/>
    </source>
</evidence>
<accession>A0AA90HAZ4</accession>
<feature type="domain" description="N-acetyltransferase" evidence="3">
    <location>
        <begin position="6"/>
        <end position="175"/>
    </location>
</feature>
<dbReference type="PANTHER" id="PTHR43877:SF2">
    <property type="entry name" value="AMINOALKYLPHOSPHONATE N-ACETYLTRANSFERASE-RELATED"/>
    <property type="match status" value="1"/>
</dbReference>
<evidence type="ECO:0000313" key="5">
    <source>
        <dbReference type="EMBL" id="MDI5972275.1"/>
    </source>
</evidence>
<name>A0AA90HAZ4_9ACTN</name>
<dbReference type="EMBL" id="JAAGKO020000055">
    <property type="protein sequence ID" value="MDI5966565.1"/>
    <property type="molecule type" value="Genomic_DNA"/>
</dbReference>
<organism evidence="5">
    <name type="scientific">Streptantibioticus silvisoli</name>
    <dbReference type="NCBI Taxonomy" id="2705255"/>
    <lineage>
        <taxon>Bacteria</taxon>
        <taxon>Bacillati</taxon>
        <taxon>Actinomycetota</taxon>
        <taxon>Actinomycetes</taxon>
        <taxon>Kitasatosporales</taxon>
        <taxon>Streptomycetaceae</taxon>
        <taxon>Streptantibioticus</taxon>
    </lineage>
</organism>
<dbReference type="PANTHER" id="PTHR43877">
    <property type="entry name" value="AMINOALKYLPHOSPHONATE N-ACETYLTRANSFERASE-RELATED-RELATED"/>
    <property type="match status" value="1"/>
</dbReference>
<keyword evidence="6" id="KW-1185">Reference proteome</keyword>
<reference evidence="5 6" key="1">
    <citation type="submission" date="2023-05" db="EMBL/GenBank/DDBJ databases">
        <title>Streptantibioticus silvisoli sp. nov., acidotolerant actinomycetes 1 from pine litter.</title>
        <authorList>
            <person name="Swiecimska M."/>
            <person name="Golinska P."/>
            <person name="Sangal V."/>
            <person name="Wachnowicz B."/>
            <person name="Goodfellow M."/>
        </authorList>
    </citation>
    <scope>NUCLEOTIDE SEQUENCE</scope>
    <source>
        <strain evidence="5">SL13</strain>
        <strain evidence="4 6">SL54</strain>
    </source>
</reference>
<dbReference type="RefSeq" id="WP_271312305.1">
    <property type="nucleotide sequence ID" value="NZ_JAAGKO020000055.1"/>
</dbReference>
<protein>
    <submittedName>
        <fullName evidence="5">GNAT family N-acetyltransferase</fullName>
    </submittedName>
</protein>
<dbReference type="Gene3D" id="3.40.630.30">
    <property type="match status" value="1"/>
</dbReference>
<evidence type="ECO:0000313" key="6">
    <source>
        <dbReference type="Proteomes" id="UP001156398"/>
    </source>
</evidence>
<dbReference type="PROSITE" id="PS51186">
    <property type="entry name" value="GNAT"/>
    <property type="match status" value="1"/>
</dbReference>
<proteinExistence type="predicted"/>
<dbReference type="CDD" id="cd04301">
    <property type="entry name" value="NAT_SF"/>
    <property type="match status" value="1"/>
</dbReference>
<sequence length="175" mass="18927">MSLTFVTDPEFTPALRDGVARLWNDVNNAGGAVGFVPPTTVRDVMPHVERYAAELSAGTLRLVAGLTPDGTPAAVAFLAYNELRLSRHWAWLQTVMVSPAHQGSGHGAALLRTAEALARKEGLRAIRLSCRDGLGLERFYGALGYREIGRVPGALRVGVADEDDRDSVEFWLALD</sequence>
<keyword evidence="1" id="KW-0808">Transferase</keyword>
<dbReference type="InterPro" id="IPR016181">
    <property type="entry name" value="Acyl_CoA_acyltransferase"/>
</dbReference>
<dbReference type="Proteomes" id="UP001156398">
    <property type="component" value="Unassembled WGS sequence"/>
</dbReference>
<evidence type="ECO:0000313" key="4">
    <source>
        <dbReference type="EMBL" id="MDI5966565.1"/>
    </source>
</evidence>
<dbReference type="SUPFAM" id="SSF55729">
    <property type="entry name" value="Acyl-CoA N-acyltransferases (Nat)"/>
    <property type="match status" value="1"/>
</dbReference>
<evidence type="ECO:0000256" key="2">
    <source>
        <dbReference type="ARBA" id="ARBA00023315"/>
    </source>
</evidence>
<dbReference type="InterPro" id="IPR000182">
    <property type="entry name" value="GNAT_dom"/>
</dbReference>
<dbReference type="AlphaFoldDB" id="A0AA90HAZ4"/>
<dbReference type="InterPro" id="IPR050832">
    <property type="entry name" value="Bact_Acetyltransf"/>
</dbReference>
<dbReference type="Pfam" id="PF00583">
    <property type="entry name" value="Acetyltransf_1"/>
    <property type="match status" value="1"/>
</dbReference>
<dbReference type="GO" id="GO:0016747">
    <property type="term" value="F:acyltransferase activity, transferring groups other than amino-acyl groups"/>
    <property type="evidence" value="ECO:0007669"/>
    <property type="project" value="InterPro"/>
</dbReference>
<comment type="caution">
    <text evidence="5">The sequence shown here is derived from an EMBL/GenBank/DDBJ whole genome shotgun (WGS) entry which is preliminary data.</text>
</comment>